<dbReference type="STRING" id="655355.SAMN05216283_102589"/>
<keyword evidence="1" id="KW-1133">Transmembrane helix</keyword>
<evidence type="ECO:0000313" key="2">
    <source>
        <dbReference type="EMBL" id="SFF08002.1"/>
    </source>
</evidence>
<organism evidence="2 3">
    <name type="scientific">Sunxiuqinia elliptica</name>
    <dbReference type="NCBI Taxonomy" id="655355"/>
    <lineage>
        <taxon>Bacteria</taxon>
        <taxon>Pseudomonadati</taxon>
        <taxon>Bacteroidota</taxon>
        <taxon>Bacteroidia</taxon>
        <taxon>Marinilabiliales</taxon>
        <taxon>Prolixibacteraceae</taxon>
        <taxon>Sunxiuqinia</taxon>
    </lineage>
</organism>
<reference evidence="2 3" key="1">
    <citation type="submission" date="2016-10" db="EMBL/GenBank/DDBJ databases">
        <authorList>
            <person name="de Groot N.N."/>
        </authorList>
    </citation>
    <scope>NUCLEOTIDE SEQUENCE [LARGE SCALE GENOMIC DNA]</scope>
    <source>
        <strain evidence="2 3">CGMCC 1.9156</strain>
    </source>
</reference>
<keyword evidence="3" id="KW-1185">Reference proteome</keyword>
<dbReference type="Proteomes" id="UP000198964">
    <property type="component" value="Unassembled WGS sequence"/>
</dbReference>
<proteinExistence type="predicted"/>
<name>A0A1I2FRC9_9BACT</name>
<sequence length="121" mass="14225">MRTSVKILFTVISLIIVIILVNIFGPNYDEIRNQAYKSLKFDLYDGIIVEKYLDKDNHNYPTMKINTTKGLQVVRLPLDKSGLFEFVEIKDSIFKDYGSYNVEVYRNNEVYNFILDYGIEH</sequence>
<dbReference type="RefSeq" id="WP_093919232.1">
    <property type="nucleotide sequence ID" value="NZ_FONW01000002.1"/>
</dbReference>
<evidence type="ECO:0000313" key="3">
    <source>
        <dbReference type="Proteomes" id="UP000198964"/>
    </source>
</evidence>
<dbReference type="AlphaFoldDB" id="A0A1I2FRC9"/>
<gene>
    <name evidence="2" type="ORF">SAMN05216283_102589</name>
</gene>
<accession>A0A1I2FRC9</accession>
<keyword evidence="1" id="KW-0812">Transmembrane</keyword>
<feature type="transmembrane region" description="Helical" evidence="1">
    <location>
        <begin position="7"/>
        <end position="25"/>
    </location>
</feature>
<keyword evidence="1" id="KW-0472">Membrane</keyword>
<protein>
    <submittedName>
        <fullName evidence="2">Uncharacterized protein</fullName>
    </submittedName>
</protein>
<evidence type="ECO:0000256" key="1">
    <source>
        <dbReference type="SAM" id="Phobius"/>
    </source>
</evidence>
<dbReference type="EMBL" id="FONW01000002">
    <property type="protein sequence ID" value="SFF08002.1"/>
    <property type="molecule type" value="Genomic_DNA"/>
</dbReference>